<accession>A0A5S3P5L8</accession>
<dbReference type="Proteomes" id="UP000309668">
    <property type="component" value="Unassembled WGS sequence"/>
</dbReference>
<keyword evidence="1" id="KW-0812">Transmembrane</keyword>
<organism evidence="2 3">
    <name type="scientific">Qipengyuania marisflavi</name>
    <dbReference type="NCBI Taxonomy" id="2486356"/>
    <lineage>
        <taxon>Bacteria</taxon>
        <taxon>Pseudomonadati</taxon>
        <taxon>Pseudomonadota</taxon>
        <taxon>Alphaproteobacteria</taxon>
        <taxon>Sphingomonadales</taxon>
        <taxon>Erythrobacteraceae</taxon>
        <taxon>Qipengyuania</taxon>
    </lineage>
</organism>
<sequence length="61" mass="6235">MSQITKALIWATSILAVASAGRYGVMDADTAQTLTLTLPALAIASLAYGRKAGGRCPGLRA</sequence>
<reference evidence="2 3" key="1">
    <citation type="submission" date="2019-05" db="EMBL/GenBank/DDBJ databases">
        <title>Erythrobacter marisflavi sp. nov., isolated from isolated from water of an estuary environment.</title>
        <authorList>
            <person name="Yoon J.-H."/>
        </authorList>
    </citation>
    <scope>NUCLEOTIDE SEQUENCE [LARGE SCALE GENOMIC DNA]</scope>
    <source>
        <strain evidence="2 3">KEM-5</strain>
    </source>
</reference>
<evidence type="ECO:0000256" key="1">
    <source>
        <dbReference type="SAM" id="Phobius"/>
    </source>
</evidence>
<evidence type="ECO:0000313" key="3">
    <source>
        <dbReference type="Proteomes" id="UP000309668"/>
    </source>
</evidence>
<proteinExistence type="predicted"/>
<dbReference type="EMBL" id="VCAO01000003">
    <property type="protein sequence ID" value="TMM48317.1"/>
    <property type="molecule type" value="Genomic_DNA"/>
</dbReference>
<dbReference type="AlphaFoldDB" id="A0A5S3P5L8"/>
<keyword evidence="1" id="KW-1133">Transmembrane helix</keyword>
<protein>
    <submittedName>
        <fullName evidence="2">Uncharacterized protein</fullName>
    </submittedName>
</protein>
<evidence type="ECO:0000313" key="2">
    <source>
        <dbReference type="EMBL" id="TMM48317.1"/>
    </source>
</evidence>
<comment type="caution">
    <text evidence="2">The sequence shown here is derived from an EMBL/GenBank/DDBJ whole genome shotgun (WGS) entry which is preliminary data.</text>
</comment>
<gene>
    <name evidence="2" type="ORF">FEV51_08540</name>
</gene>
<keyword evidence="1" id="KW-0472">Membrane</keyword>
<name>A0A5S3P5L8_9SPHN</name>
<dbReference type="RefSeq" id="WP_138617880.1">
    <property type="nucleotide sequence ID" value="NZ_VCAO01000003.1"/>
</dbReference>
<feature type="transmembrane region" description="Helical" evidence="1">
    <location>
        <begin position="30"/>
        <end position="49"/>
    </location>
</feature>
<keyword evidence="3" id="KW-1185">Reference proteome</keyword>